<dbReference type="GO" id="GO:0016020">
    <property type="term" value="C:membrane"/>
    <property type="evidence" value="ECO:0007669"/>
    <property type="project" value="UniProtKB-SubCell"/>
</dbReference>
<keyword evidence="5 6" id="KW-0472">Membrane</keyword>
<feature type="transmembrane region" description="Helical" evidence="6">
    <location>
        <begin position="223"/>
        <end position="243"/>
    </location>
</feature>
<sequence length="553" mass="63349">MGGQDKLNNPEEYELQQVLKLHDQESNQEIIQIPPPVKKEDGGITEDQMRYKIYNFLFEEELTLKNTPSKVLNLLRASIPNIFTQLSTTFFLFVNMYFIQKTKSPLIVGAYGLATTWFHSACYSALLSLNNGLFTQVAQAYGAQNFKLIGQLFNKALSIALTFSCLALIMILNTANIMIFFGIKEETAIIAQEFVVWLIPSLFLVAISDCLRNALLGIQKMDLVMNSYMLSYLMHPIWLLIFFDHFGMVVIGMSLARCISDLNILLNLLYNIHKEKKTCKILNEIYQPFFEMETLRGWLKYLKVAIPVGSIVYLEWAFYEVTTIIVGMLQDDNQLAGHTSFQSMTLFFYMMPLGLSMSVNSFLGSCVGDGKKKIAINFYKISIYACLLEIVVFMIVGVVLHPIFRSFLVTSEEIGYYYDICYNIYIFGYIIPDYIQCIFGAILRSAGLEQRAMMIYIIGFYAIGFPTSLFMVFTLDLEVAGIWYGLIIASGASSLIFYYEIQRMDWDKCIEFVKERVDNEKQEQENLKQVSNRMSSMMGNHDLQVAQIRPSML</sequence>
<evidence type="ECO:0000313" key="7">
    <source>
        <dbReference type="EMBL" id="EDK31377.1"/>
    </source>
</evidence>
<keyword evidence="4 6" id="KW-1133">Transmembrane helix</keyword>
<evidence type="ECO:0000256" key="6">
    <source>
        <dbReference type="SAM" id="Phobius"/>
    </source>
</evidence>
<comment type="similarity">
    <text evidence="2">Belongs to the multi antimicrobial extrusion (MATE) (TC 2.A.66.1) family.</text>
</comment>
<dbReference type="GO" id="GO:1990961">
    <property type="term" value="P:xenobiotic detoxification by transmembrane export across the plasma membrane"/>
    <property type="evidence" value="ECO:0007669"/>
    <property type="project" value="InterPro"/>
</dbReference>
<reference evidence="8" key="1">
    <citation type="journal article" date="2006" name="PLoS Biol.">
        <title>Macronuclear genome sequence of the ciliate Tetrahymena thermophila, a model eukaryote.</title>
        <authorList>
            <person name="Eisen J.A."/>
            <person name="Coyne R.S."/>
            <person name="Wu M."/>
            <person name="Wu D."/>
            <person name="Thiagarajan M."/>
            <person name="Wortman J.R."/>
            <person name="Badger J.H."/>
            <person name="Ren Q."/>
            <person name="Amedeo P."/>
            <person name="Jones K.M."/>
            <person name="Tallon L.J."/>
            <person name="Delcher A.L."/>
            <person name="Salzberg S.L."/>
            <person name="Silva J.C."/>
            <person name="Haas B.J."/>
            <person name="Majoros W.H."/>
            <person name="Farzad M."/>
            <person name="Carlton J.M."/>
            <person name="Smith R.K. Jr."/>
            <person name="Garg J."/>
            <person name="Pearlman R.E."/>
            <person name="Karrer K.M."/>
            <person name="Sun L."/>
            <person name="Manning G."/>
            <person name="Elde N.C."/>
            <person name="Turkewitz A.P."/>
            <person name="Asai D.J."/>
            <person name="Wilkes D.E."/>
            <person name="Wang Y."/>
            <person name="Cai H."/>
            <person name="Collins K."/>
            <person name="Stewart B.A."/>
            <person name="Lee S.R."/>
            <person name="Wilamowska K."/>
            <person name="Weinberg Z."/>
            <person name="Ruzzo W.L."/>
            <person name="Wloga D."/>
            <person name="Gaertig J."/>
            <person name="Frankel J."/>
            <person name="Tsao C.-C."/>
            <person name="Gorovsky M.A."/>
            <person name="Keeling P.J."/>
            <person name="Waller R.F."/>
            <person name="Patron N.J."/>
            <person name="Cherry J.M."/>
            <person name="Stover N.A."/>
            <person name="Krieger C.J."/>
            <person name="del Toro C."/>
            <person name="Ryder H.F."/>
            <person name="Williamson S.C."/>
            <person name="Barbeau R.A."/>
            <person name="Hamilton E.P."/>
            <person name="Orias E."/>
        </authorList>
    </citation>
    <scope>NUCLEOTIDE SEQUENCE [LARGE SCALE GENOMIC DNA]</scope>
    <source>
        <strain evidence="8">SB210</strain>
    </source>
</reference>
<proteinExistence type="inferred from homology"/>
<feature type="transmembrane region" description="Helical" evidence="6">
    <location>
        <begin position="481"/>
        <end position="499"/>
    </location>
</feature>
<evidence type="ECO:0000256" key="1">
    <source>
        <dbReference type="ARBA" id="ARBA00004141"/>
    </source>
</evidence>
<dbReference type="CDD" id="cd13132">
    <property type="entry name" value="MATE_eukaryotic"/>
    <property type="match status" value="1"/>
</dbReference>
<dbReference type="HOGENOM" id="CLU_473732_0_0_1"/>
<keyword evidence="8" id="KW-1185">Reference proteome</keyword>
<dbReference type="Proteomes" id="UP000009168">
    <property type="component" value="Unassembled WGS sequence"/>
</dbReference>
<dbReference type="OMA" id="TTSIVMW"/>
<dbReference type="InterPro" id="IPR045069">
    <property type="entry name" value="MATE_euk"/>
</dbReference>
<dbReference type="EMBL" id="GG662449">
    <property type="protein sequence ID" value="EDK31377.1"/>
    <property type="molecule type" value="Genomic_DNA"/>
</dbReference>
<dbReference type="InParanoid" id="A4VCX8"/>
<feature type="transmembrane region" description="Helical" evidence="6">
    <location>
        <begin position="455"/>
        <end position="475"/>
    </location>
</feature>
<protein>
    <submittedName>
        <fullName evidence="7">MATE efflux family protein</fullName>
    </submittedName>
</protein>
<feature type="transmembrane region" description="Helical" evidence="6">
    <location>
        <begin position="424"/>
        <end position="443"/>
    </location>
</feature>
<comment type="subcellular location">
    <subcellularLocation>
        <location evidence="1">Membrane</location>
        <topology evidence="1">Multi-pass membrane protein</topology>
    </subcellularLocation>
</comment>
<dbReference type="InterPro" id="IPR002528">
    <property type="entry name" value="MATE_fam"/>
</dbReference>
<evidence type="ECO:0000256" key="4">
    <source>
        <dbReference type="ARBA" id="ARBA00022989"/>
    </source>
</evidence>
<evidence type="ECO:0000256" key="3">
    <source>
        <dbReference type="ARBA" id="ARBA00022692"/>
    </source>
</evidence>
<dbReference type="STRING" id="312017.A4VCX8"/>
<feature type="transmembrane region" description="Helical" evidence="6">
    <location>
        <begin position="82"/>
        <end position="99"/>
    </location>
</feature>
<feature type="transmembrane region" description="Helical" evidence="6">
    <location>
        <begin position="346"/>
        <end position="369"/>
    </location>
</feature>
<dbReference type="Pfam" id="PF01554">
    <property type="entry name" value="MatE"/>
    <property type="match status" value="2"/>
</dbReference>
<feature type="transmembrane region" description="Helical" evidence="6">
    <location>
        <begin position="381"/>
        <end position="404"/>
    </location>
</feature>
<dbReference type="GO" id="GO:0042910">
    <property type="term" value="F:xenobiotic transmembrane transporter activity"/>
    <property type="evidence" value="ECO:0007669"/>
    <property type="project" value="InterPro"/>
</dbReference>
<keyword evidence="3 6" id="KW-0812">Transmembrane</keyword>
<dbReference type="PANTHER" id="PTHR11206">
    <property type="entry name" value="MULTIDRUG RESISTANCE PROTEIN"/>
    <property type="match status" value="1"/>
</dbReference>
<dbReference type="OrthoDB" id="302468at2759"/>
<feature type="transmembrane region" description="Helical" evidence="6">
    <location>
        <begin position="304"/>
        <end position="326"/>
    </location>
</feature>
<dbReference type="GO" id="GO:0015297">
    <property type="term" value="F:antiporter activity"/>
    <property type="evidence" value="ECO:0007669"/>
    <property type="project" value="InterPro"/>
</dbReference>
<feature type="transmembrane region" description="Helical" evidence="6">
    <location>
        <begin position="189"/>
        <end position="211"/>
    </location>
</feature>
<dbReference type="KEGG" id="tet:TTHERM_00298459"/>
<dbReference type="RefSeq" id="XP_001471012.1">
    <property type="nucleotide sequence ID" value="XM_001470962.1"/>
</dbReference>
<accession>A4VCX8</accession>
<dbReference type="eggNOG" id="KOG1347">
    <property type="taxonomic scope" value="Eukaryota"/>
</dbReference>
<evidence type="ECO:0000256" key="2">
    <source>
        <dbReference type="ARBA" id="ARBA00010199"/>
    </source>
</evidence>
<dbReference type="AlphaFoldDB" id="A4VCX8"/>
<organism evidence="7 8">
    <name type="scientific">Tetrahymena thermophila (strain SB210)</name>
    <dbReference type="NCBI Taxonomy" id="312017"/>
    <lineage>
        <taxon>Eukaryota</taxon>
        <taxon>Sar</taxon>
        <taxon>Alveolata</taxon>
        <taxon>Ciliophora</taxon>
        <taxon>Intramacronucleata</taxon>
        <taxon>Oligohymenophorea</taxon>
        <taxon>Hymenostomatida</taxon>
        <taxon>Tetrahymenina</taxon>
        <taxon>Tetrahymenidae</taxon>
        <taxon>Tetrahymena</taxon>
    </lineage>
</organism>
<gene>
    <name evidence="7" type="ORF">TTHERM_00298459</name>
</gene>
<dbReference type="GeneID" id="7839828"/>
<feature type="transmembrane region" description="Helical" evidence="6">
    <location>
        <begin position="156"/>
        <end position="183"/>
    </location>
</feature>
<evidence type="ECO:0000256" key="5">
    <source>
        <dbReference type="ARBA" id="ARBA00023136"/>
    </source>
</evidence>
<name>A4VCX8_TETTS</name>
<evidence type="ECO:0000313" key="8">
    <source>
        <dbReference type="Proteomes" id="UP000009168"/>
    </source>
</evidence>